<dbReference type="EMBL" id="SZYD01000010">
    <property type="protein sequence ID" value="KAD4981779.1"/>
    <property type="molecule type" value="Genomic_DNA"/>
</dbReference>
<proteinExistence type="predicted"/>
<accession>A0A5N6NKU6</accession>
<comment type="caution">
    <text evidence="1">The sequence shown here is derived from an EMBL/GenBank/DDBJ whole genome shotgun (WGS) entry which is preliminary data.</text>
</comment>
<keyword evidence="2" id="KW-1185">Reference proteome</keyword>
<sequence>MGLLQMSCLRGASLRTLMIHIGIRTFLLILCLLEELFLRLRFDRYNLAPNHVRRLTVSKYIGDDINLLNKDKTMSTSCASQVLPIDNVANDGDVDDTIDNYQPITDDE</sequence>
<dbReference type="Proteomes" id="UP000326396">
    <property type="component" value="Linkage Group LG18"/>
</dbReference>
<reference evidence="1 2" key="1">
    <citation type="submission" date="2019-05" db="EMBL/GenBank/DDBJ databases">
        <title>Mikania micrantha, genome provides insights into the molecular mechanism of rapid growth.</title>
        <authorList>
            <person name="Liu B."/>
        </authorList>
    </citation>
    <scope>NUCLEOTIDE SEQUENCE [LARGE SCALE GENOMIC DNA]</scope>
    <source>
        <strain evidence="1">NLD-2019</strain>
        <tissue evidence="1">Leaf</tissue>
    </source>
</reference>
<protein>
    <submittedName>
        <fullName evidence="1">Uncharacterized protein</fullName>
    </submittedName>
</protein>
<gene>
    <name evidence="1" type="ORF">E3N88_18450</name>
</gene>
<organism evidence="1 2">
    <name type="scientific">Mikania micrantha</name>
    <name type="common">bitter vine</name>
    <dbReference type="NCBI Taxonomy" id="192012"/>
    <lineage>
        <taxon>Eukaryota</taxon>
        <taxon>Viridiplantae</taxon>
        <taxon>Streptophyta</taxon>
        <taxon>Embryophyta</taxon>
        <taxon>Tracheophyta</taxon>
        <taxon>Spermatophyta</taxon>
        <taxon>Magnoliopsida</taxon>
        <taxon>eudicotyledons</taxon>
        <taxon>Gunneridae</taxon>
        <taxon>Pentapetalae</taxon>
        <taxon>asterids</taxon>
        <taxon>campanulids</taxon>
        <taxon>Asterales</taxon>
        <taxon>Asteraceae</taxon>
        <taxon>Asteroideae</taxon>
        <taxon>Heliantheae alliance</taxon>
        <taxon>Eupatorieae</taxon>
        <taxon>Mikania</taxon>
    </lineage>
</organism>
<dbReference type="AlphaFoldDB" id="A0A5N6NKU6"/>
<name>A0A5N6NKU6_9ASTR</name>
<dbReference type="OrthoDB" id="1741523at2759"/>
<evidence type="ECO:0000313" key="1">
    <source>
        <dbReference type="EMBL" id="KAD4981779.1"/>
    </source>
</evidence>
<evidence type="ECO:0000313" key="2">
    <source>
        <dbReference type="Proteomes" id="UP000326396"/>
    </source>
</evidence>